<dbReference type="STRING" id="32264.T1JTK8"/>
<evidence type="ECO:0000313" key="6">
    <source>
        <dbReference type="EnsemblMetazoa" id="tetur01g14500.1"/>
    </source>
</evidence>
<evidence type="ECO:0000313" key="7">
    <source>
        <dbReference type="Proteomes" id="UP000015104"/>
    </source>
</evidence>
<dbReference type="Gene3D" id="2.40.37.10">
    <property type="entry name" value="Lyase, Ornithine Decarboxylase, Chain A, domain 1"/>
    <property type="match status" value="1"/>
</dbReference>
<dbReference type="PANTHER" id="PTHR11482">
    <property type="entry name" value="ARGININE/DIAMINOPIMELATE/ORNITHINE DECARBOXYLASE"/>
    <property type="match status" value="1"/>
</dbReference>
<dbReference type="EnsemblMetazoa" id="tetur01g14500.1">
    <property type="protein sequence ID" value="tetur01g14500.1"/>
    <property type="gene ID" value="tetur01g14500"/>
</dbReference>
<dbReference type="InterPro" id="IPR022644">
    <property type="entry name" value="De-COase2_N"/>
</dbReference>
<reference evidence="7" key="1">
    <citation type="submission" date="2011-08" db="EMBL/GenBank/DDBJ databases">
        <authorList>
            <person name="Rombauts S."/>
        </authorList>
    </citation>
    <scope>NUCLEOTIDE SEQUENCE</scope>
    <source>
        <strain evidence="7">London</strain>
    </source>
</reference>
<keyword evidence="7" id="KW-1185">Reference proteome</keyword>
<comment type="cofactor">
    <cofactor evidence="1">
        <name>pyridoxal 5'-phosphate</name>
        <dbReference type="ChEBI" id="CHEBI:597326"/>
    </cofactor>
</comment>
<dbReference type="PRINTS" id="PR01182">
    <property type="entry name" value="ORNDCRBXLASE"/>
</dbReference>
<evidence type="ECO:0000259" key="5">
    <source>
        <dbReference type="Pfam" id="PF02784"/>
    </source>
</evidence>
<dbReference type="GO" id="GO:0033387">
    <property type="term" value="P:putrescine biosynthetic process from arginine, via ornithine"/>
    <property type="evidence" value="ECO:0007669"/>
    <property type="project" value="TreeGrafter"/>
</dbReference>
<name>T1JTK8_TETUR</name>
<accession>T1JTK8</accession>
<evidence type="ECO:0000256" key="2">
    <source>
        <dbReference type="ARBA" id="ARBA00008872"/>
    </source>
</evidence>
<proteinExistence type="inferred from homology"/>
<dbReference type="SUPFAM" id="SSF50621">
    <property type="entry name" value="Alanine racemase C-terminal domain-like"/>
    <property type="match status" value="1"/>
</dbReference>
<dbReference type="PANTHER" id="PTHR11482:SF6">
    <property type="entry name" value="ORNITHINE DECARBOXYLASE 1-RELATED"/>
    <property type="match status" value="1"/>
</dbReference>
<dbReference type="InterPro" id="IPR029066">
    <property type="entry name" value="PLP-binding_barrel"/>
</dbReference>
<evidence type="ECO:0000256" key="3">
    <source>
        <dbReference type="ARBA" id="ARBA00022898"/>
    </source>
</evidence>
<dbReference type="InterPro" id="IPR000183">
    <property type="entry name" value="Orn/DAP/Arg_de-COase"/>
</dbReference>
<dbReference type="InterPro" id="IPR002433">
    <property type="entry name" value="Orn_de-COase"/>
</dbReference>
<keyword evidence="4" id="KW-0456">Lyase</keyword>
<dbReference type="OMA" id="ESSVWLM"/>
<dbReference type="GO" id="GO:0005737">
    <property type="term" value="C:cytoplasm"/>
    <property type="evidence" value="ECO:0007669"/>
    <property type="project" value="TreeGrafter"/>
</dbReference>
<dbReference type="eggNOG" id="KOG0622">
    <property type="taxonomic scope" value="Eukaryota"/>
</dbReference>
<dbReference type="AlphaFoldDB" id="T1JTK8"/>
<dbReference type="Gene3D" id="3.20.20.10">
    <property type="entry name" value="Alanine racemase"/>
    <property type="match status" value="1"/>
</dbReference>
<protein>
    <recommendedName>
        <fullName evidence="5">Orn/DAP/Arg decarboxylase 2 N-terminal domain-containing protein</fullName>
    </recommendedName>
</protein>
<dbReference type="InterPro" id="IPR022657">
    <property type="entry name" value="De-COase2_CS"/>
</dbReference>
<dbReference type="PROSITE" id="PS00879">
    <property type="entry name" value="ODR_DC_2_2"/>
    <property type="match status" value="1"/>
</dbReference>
<evidence type="ECO:0000256" key="1">
    <source>
        <dbReference type="ARBA" id="ARBA00001933"/>
    </source>
</evidence>
<organism evidence="6 7">
    <name type="scientific">Tetranychus urticae</name>
    <name type="common">Two-spotted spider mite</name>
    <dbReference type="NCBI Taxonomy" id="32264"/>
    <lineage>
        <taxon>Eukaryota</taxon>
        <taxon>Metazoa</taxon>
        <taxon>Ecdysozoa</taxon>
        <taxon>Arthropoda</taxon>
        <taxon>Chelicerata</taxon>
        <taxon>Arachnida</taxon>
        <taxon>Acari</taxon>
        <taxon>Acariformes</taxon>
        <taxon>Trombidiformes</taxon>
        <taxon>Prostigmata</taxon>
        <taxon>Eleutherengona</taxon>
        <taxon>Raphignathae</taxon>
        <taxon>Tetranychoidea</taxon>
        <taxon>Tetranychidae</taxon>
        <taxon>Tetranychus</taxon>
    </lineage>
</organism>
<keyword evidence="3" id="KW-0663">Pyridoxal phosphate</keyword>
<dbReference type="SUPFAM" id="SSF51419">
    <property type="entry name" value="PLP-binding barrel"/>
    <property type="match status" value="1"/>
</dbReference>
<sequence>MPKLSKSICPKLLIPLKFWKYHSKSKIKSNMDKEFADFLVDVAASNIDSTTIIINVDEIVKKIVRWSEKMAEIDPFYFVQCNPHPLIISIMSAFNISFSCSSVAEIERVLSISEKSRIIISSLHKTQDLLKSSSKYNIEFLAADCDFELLKIKSMAPKANVLLRLQMPRKRSEKMGLESLPTTKDLKYGLFSRAQIDRMFHIAKESSIEITGVTFNVGTNCQDPELFDLAVDEAIKLFDIGLAKQVDMWLLNIGGGFPSTFISQSENDYFSKMSRVIEKAQRREKIKIIAEPGRYFVESSVWLMVRIIGKRVIESINGDQYCHYHVNESIFGLLSVYANRESLPPPHPFYDKQSPRNYVSTVIWGKNGSTDDLIMSDIVLPELVIGEYLAFQQCGAYLPHTNLTGLPNDKDSQPTAKYFASQKTQSILKNKGVIWSDLMKKLESYDWERKILLT</sequence>
<comment type="similarity">
    <text evidence="2">Belongs to the Orn/Lys/Arg decarboxylase class-II family.</text>
</comment>
<dbReference type="OrthoDB" id="5034579at2759"/>
<dbReference type="PRINTS" id="PR01179">
    <property type="entry name" value="ODADCRBXLASE"/>
</dbReference>
<dbReference type="Proteomes" id="UP000015104">
    <property type="component" value="Unassembled WGS sequence"/>
</dbReference>
<dbReference type="InterPro" id="IPR009006">
    <property type="entry name" value="Ala_racemase/Decarboxylase_C"/>
</dbReference>
<dbReference type="GO" id="GO:0004586">
    <property type="term" value="F:ornithine decarboxylase activity"/>
    <property type="evidence" value="ECO:0007669"/>
    <property type="project" value="TreeGrafter"/>
</dbReference>
<dbReference type="Pfam" id="PF02784">
    <property type="entry name" value="Orn_Arg_deC_N"/>
    <property type="match status" value="1"/>
</dbReference>
<dbReference type="HOGENOM" id="CLU_026444_1_1_1"/>
<gene>
    <name evidence="6" type="primary">107359946</name>
</gene>
<dbReference type="EMBL" id="CAEY01000481">
    <property type="status" value="NOT_ANNOTATED_CDS"/>
    <property type="molecule type" value="Genomic_DNA"/>
</dbReference>
<dbReference type="KEGG" id="tut:107359946"/>
<evidence type="ECO:0000256" key="4">
    <source>
        <dbReference type="ARBA" id="ARBA00023239"/>
    </source>
</evidence>
<reference evidence="6" key="2">
    <citation type="submission" date="2015-06" db="UniProtKB">
        <authorList>
            <consortium name="EnsemblMetazoa"/>
        </authorList>
    </citation>
    <scope>IDENTIFICATION</scope>
</reference>
<feature type="domain" description="Orn/DAP/Arg decarboxylase 2 N-terminal" evidence="5">
    <location>
        <begin position="57"/>
        <end position="297"/>
    </location>
</feature>